<protein>
    <submittedName>
        <fullName evidence="3">Phosphatase 2C-like domain-containing protein</fullName>
    </submittedName>
</protein>
<dbReference type="Proteomes" id="UP000664859">
    <property type="component" value="Unassembled WGS sequence"/>
</dbReference>
<reference evidence="3" key="1">
    <citation type="submission" date="2021-02" db="EMBL/GenBank/DDBJ databases">
        <title>First Annotated Genome of the Yellow-green Alga Tribonema minus.</title>
        <authorList>
            <person name="Mahan K.M."/>
        </authorList>
    </citation>
    <scope>NUCLEOTIDE SEQUENCE</scope>
    <source>
        <strain evidence="3">UTEX B ZZ1240</strain>
    </source>
</reference>
<evidence type="ECO:0000259" key="2">
    <source>
        <dbReference type="PROSITE" id="PS51746"/>
    </source>
</evidence>
<organism evidence="3 4">
    <name type="scientific">Tribonema minus</name>
    <dbReference type="NCBI Taxonomy" id="303371"/>
    <lineage>
        <taxon>Eukaryota</taxon>
        <taxon>Sar</taxon>
        <taxon>Stramenopiles</taxon>
        <taxon>Ochrophyta</taxon>
        <taxon>PX clade</taxon>
        <taxon>Xanthophyceae</taxon>
        <taxon>Tribonematales</taxon>
        <taxon>Tribonemataceae</taxon>
        <taxon>Tribonema</taxon>
    </lineage>
</organism>
<evidence type="ECO:0000313" key="4">
    <source>
        <dbReference type="Proteomes" id="UP000664859"/>
    </source>
</evidence>
<dbReference type="PANTHER" id="PTHR47992">
    <property type="entry name" value="PROTEIN PHOSPHATASE"/>
    <property type="match status" value="1"/>
</dbReference>
<sequence>MGARASAPLQNQESDGGEAQGIVAYGITALQLAAHAAHGASAYPFPDAFPRIFHAMDQEARRRSDMDVMAAAAGLQGQIGARSATPTDNLRTPLLTHGDVDPNSSTLPLHTPLPPPLPLPLPRASASHTPLQGQRSGCTAVVAVVDAHENVVNVAHAGDSRAVLCRGGAAVALTHDHKPTHTVRKRCVRASAPGSGVEKVRIEAAGGFVTAEGRVNGNLNLSRTIGDLGYKNNHLRLPKDQIISAEPDTCSFRPCAEDEFLLLACDGVWEVMSNQQAVDLVRRQLERAAAAPPAEGARAAARALAEACVSRDPVRTRGRGCDNMTAVVVRFEKGLFTTSSCPHDHLVSHRFAVFSGKPHVDTSPLPSPKPARGAIATPLPPPPPCTTTTTTTITSSSSSSSSSSGSGGSVRSPASAAAHRAHGAAPLGGVCCAAAGPVIICPPYHEKRHSSGDCAYRHAAAADAAAAHQPPALRCTGAGTGAFGG</sequence>
<accession>A0A835YMQ6</accession>
<dbReference type="OrthoDB" id="10264738at2759"/>
<comment type="caution">
    <text evidence="3">The sequence shown here is derived from an EMBL/GenBank/DDBJ whole genome shotgun (WGS) entry which is preliminary data.</text>
</comment>
<feature type="region of interest" description="Disordered" evidence="1">
    <location>
        <begin position="79"/>
        <end position="118"/>
    </location>
</feature>
<feature type="region of interest" description="Disordered" evidence="1">
    <location>
        <begin position="358"/>
        <end position="414"/>
    </location>
</feature>
<dbReference type="GO" id="GO:0004722">
    <property type="term" value="F:protein serine/threonine phosphatase activity"/>
    <property type="evidence" value="ECO:0007669"/>
    <property type="project" value="InterPro"/>
</dbReference>
<dbReference type="CDD" id="cd00143">
    <property type="entry name" value="PP2Cc"/>
    <property type="match status" value="1"/>
</dbReference>
<dbReference type="AlphaFoldDB" id="A0A835YMQ6"/>
<proteinExistence type="predicted"/>
<dbReference type="InterPro" id="IPR001932">
    <property type="entry name" value="PPM-type_phosphatase-like_dom"/>
</dbReference>
<evidence type="ECO:0000313" key="3">
    <source>
        <dbReference type="EMBL" id="KAG5177621.1"/>
    </source>
</evidence>
<dbReference type="InterPro" id="IPR036457">
    <property type="entry name" value="PPM-type-like_dom_sf"/>
</dbReference>
<dbReference type="SMART" id="SM00332">
    <property type="entry name" value="PP2Cc"/>
    <property type="match status" value="1"/>
</dbReference>
<name>A0A835YMQ6_9STRA</name>
<dbReference type="SUPFAM" id="SSF81606">
    <property type="entry name" value="PP2C-like"/>
    <property type="match status" value="1"/>
</dbReference>
<feature type="domain" description="PPM-type phosphatase" evidence="2">
    <location>
        <begin position="3"/>
        <end position="331"/>
    </location>
</feature>
<evidence type="ECO:0000256" key="1">
    <source>
        <dbReference type="SAM" id="MobiDB-lite"/>
    </source>
</evidence>
<dbReference type="EMBL" id="JAFCMP010000523">
    <property type="protein sequence ID" value="KAG5177621.1"/>
    <property type="molecule type" value="Genomic_DNA"/>
</dbReference>
<dbReference type="Gene3D" id="3.60.40.10">
    <property type="entry name" value="PPM-type phosphatase domain"/>
    <property type="match status" value="1"/>
</dbReference>
<keyword evidence="4" id="KW-1185">Reference proteome</keyword>
<dbReference type="PROSITE" id="PS51746">
    <property type="entry name" value="PPM_2"/>
    <property type="match status" value="1"/>
</dbReference>
<dbReference type="InterPro" id="IPR015655">
    <property type="entry name" value="PP2C"/>
</dbReference>
<gene>
    <name evidence="3" type="ORF">JKP88DRAFT_331744</name>
</gene>
<feature type="compositionally biased region" description="Low complexity" evidence="1">
    <location>
        <begin position="386"/>
        <end position="414"/>
    </location>
</feature>
<dbReference type="Pfam" id="PF00481">
    <property type="entry name" value="PP2C"/>
    <property type="match status" value="1"/>
</dbReference>